<dbReference type="InterPro" id="IPR017907">
    <property type="entry name" value="Znf_RING_CS"/>
</dbReference>
<dbReference type="EMBL" id="JAPZBO010000002">
    <property type="protein sequence ID" value="KAJ5324622.1"/>
    <property type="molecule type" value="Genomic_DNA"/>
</dbReference>
<dbReference type="Proteomes" id="UP001147746">
    <property type="component" value="Unassembled WGS sequence"/>
</dbReference>
<protein>
    <submittedName>
        <fullName evidence="6">Uncharacterized protein</fullName>
    </submittedName>
</protein>
<sequence length="440" mass="48569">MAANMACGSGSEAEASGLVNTLQGHVDDIRSLIQCGICIRPLYEPYTLACGHTFCYSCLSSWFSGGRSKRTCPDCRAPVKTQPAPAYLVRAVVQMFTSRAELLDKGETTAEHSKNQQEEAGRLDTDKANADPHRGGLFGGLFKPKGPSLKPVVDVDDGVTRCPCCSWELEDGEECHNCNWRYHPEDEMTDYSGDDDGSVTASDFESNEDDYEEDEFGDFEAEDVFSQFGPFRQVMHSEMTDYDDEDEEDEYDDQDSFIDDDEVRPDGEDDAESDGVTVVGAAPIRNRAVPSWGPPRYSDISYAPMADDEEEGSEVDEEEDSFTETREPWEASSSSRVGPSSSSPTFHDTRSSPMVSEAETNDGADPEMAHAHRFYEQGFYPTDYDSEPSSDSSAPRPMRPARTTGVSAGNAITIDDSEDEQPVGPMRRATQRRLARATPY</sequence>
<keyword evidence="3" id="KW-0862">Zinc</keyword>
<dbReference type="InterPro" id="IPR001841">
    <property type="entry name" value="Znf_RING"/>
</dbReference>
<dbReference type="InterPro" id="IPR013083">
    <property type="entry name" value="Znf_RING/FYVE/PHD"/>
</dbReference>
<proteinExistence type="predicted"/>
<name>A0A9W9Q822_9EURO</name>
<dbReference type="GO" id="GO:0061630">
    <property type="term" value="F:ubiquitin protein ligase activity"/>
    <property type="evidence" value="ECO:0007669"/>
    <property type="project" value="TreeGrafter"/>
</dbReference>
<dbReference type="CDD" id="cd16568">
    <property type="entry name" value="RING-HC_ScPSH1-like"/>
    <property type="match status" value="1"/>
</dbReference>
<evidence type="ECO:0000256" key="3">
    <source>
        <dbReference type="ARBA" id="ARBA00022833"/>
    </source>
</evidence>
<dbReference type="PROSITE" id="PS00518">
    <property type="entry name" value="ZF_RING_1"/>
    <property type="match status" value="1"/>
</dbReference>
<dbReference type="Pfam" id="PF00097">
    <property type="entry name" value="zf-C3HC4"/>
    <property type="match status" value="1"/>
</dbReference>
<feature type="compositionally biased region" description="Acidic residues" evidence="5">
    <location>
        <begin position="240"/>
        <end position="273"/>
    </location>
</feature>
<feature type="region of interest" description="Disordered" evidence="5">
    <location>
        <begin position="240"/>
        <end position="440"/>
    </location>
</feature>
<feature type="compositionally biased region" description="Low complexity" evidence="5">
    <location>
        <begin position="332"/>
        <end position="343"/>
    </location>
</feature>
<feature type="region of interest" description="Disordered" evidence="5">
    <location>
        <begin position="189"/>
        <end position="209"/>
    </location>
</feature>
<keyword evidence="2 4" id="KW-0863">Zinc-finger</keyword>
<dbReference type="AlphaFoldDB" id="A0A9W9Q822"/>
<evidence type="ECO:0000256" key="5">
    <source>
        <dbReference type="SAM" id="MobiDB-lite"/>
    </source>
</evidence>
<dbReference type="PANTHER" id="PTHR15898">
    <property type="entry name" value="BIFUNCTIONAL APOPTOSIS REGULATOR"/>
    <property type="match status" value="1"/>
</dbReference>
<feature type="compositionally biased region" description="Basic residues" evidence="5">
    <location>
        <begin position="429"/>
        <end position="440"/>
    </location>
</feature>
<dbReference type="PROSITE" id="PS50089">
    <property type="entry name" value="ZF_RING_2"/>
    <property type="match status" value="1"/>
</dbReference>
<evidence type="ECO:0000313" key="6">
    <source>
        <dbReference type="EMBL" id="KAJ5324622.1"/>
    </source>
</evidence>
<dbReference type="Gene3D" id="3.30.40.10">
    <property type="entry name" value="Zinc/RING finger domain, C3HC4 (zinc finger)"/>
    <property type="match status" value="1"/>
</dbReference>
<dbReference type="GO" id="GO:0008270">
    <property type="term" value="F:zinc ion binding"/>
    <property type="evidence" value="ECO:0007669"/>
    <property type="project" value="UniProtKB-KW"/>
</dbReference>
<feature type="compositionally biased region" description="Acidic residues" evidence="5">
    <location>
        <begin position="306"/>
        <end position="322"/>
    </location>
</feature>
<dbReference type="InterPro" id="IPR018957">
    <property type="entry name" value="Znf_C3HC4_RING-type"/>
</dbReference>
<feature type="region of interest" description="Disordered" evidence="5">
    <location>
        <begin position="104"/>
        <end position="129"/>
    </location>
</feature>
<dbReference type="PANTHER" id="PTHR15898:SF13">
    <property type="entry name" value="BIFUNCTIONAL APOPTOSIS REGULATOR"/>
    <property type="match status" value="1"/>
</dbReference>
<dbReference type="SUPFAM" id="SSF57850">
    <property type="entry name" value="RING/U-box"/>
    <property type="match status" value="1"/>
</dbReference>
<dbReference type="SMART" id="SM00184">
    <property type="entry name" value="RING"/>
    <property type="match status" value="1"/>
</dbReference>
<evidence type="ECO:0000256" key="1">
    <source>
        <dbReference type="ARBA" id="ARBA00022723"/>
    </source>
</evidence>
<evidence type="ECO:0000256" key="2">
    <source>
        <dbReference type="ARBA" id="ARBA00022771"/>
    </source>
</evidence>
<comment type="caution">
    <text evidence="6">The sequence shown here is derived from an EMBL/GenBank/DDBJ whole genome shotgun (WGS) entry which is preliminary data.</text>
</comment>
<organism evidence="6 7">
    <name type="scientific">Penicillium atrosanguineum</name>
    <dbReference type="NCBI Taxonomy" id="1132637"/>
    <lineage>
        <taxon>Eukaryota</taxon>
        <taxon>Fungi</taxon>
        <taxon>Dikarya</taxon>
        <taxon>Ascomycota</taxon>
        <taxon>Pezizomycotina</taxon>
        <taxon>Eurotiomycetes</taxon>
        <taxon>Eurotiomycetidae</taxon>
        <taxon>Eurotiales</taxon>
        <taxon>Aspergillaceae</taxon>
        <taxon>Penicillium</taxon>
    </lineage>
</organism>
<gene>
    <name evidence="6" type="ORF">N7476_003222</name>
</gene>
<reference evidence="6" key="2">
    <citation type="journal article" date="2023" name="IMA Fungus">
        <title>Comparative genomic study of the Penicillium genus elucidates a diverse pangenome and 15 lateral gene transfer events.</title>
        <authorList>
            <person name="Petersen C."/>
            <person name="Sorensen T."/>
            <person name="Nielsen M.R."/>
            <person name="Sondergaard T.E."/>
            <person name="Sorensen J.L."/>
            <person name="Fitzpatrick D.A."/>
            <person name="Frisvad J.C."/>
            <person name="Nielsen K.L."/>
        </authorList>
    </citation>
    <scope>NUCLEOTIDE SEQUENCE</scope>
    <source>
        <strain evidence="6">IBT 21472</strain>
    </source>
</reference>
<dbReference type="GO" id="GO:0043161">
    <property type="term" value="P:proteasome-mediated ubiquitin-dependent protein catabolic process"/>
    <property type="evidence" value="ECO:0007669"/>
    <property type="project" value="TreeGrafter"/>
</dbReference>
<reference evidence="6" key="1">
    <citation type="submission" date="2022-12" db="EMBL/GenBank/DDBJ databases">
        <authorList>
            <person name="Petersen C."/>
        </authorList>
    </citation>
    <scope>NUCLEOTIDE SEQUENCE</scope>
    <source>
        <strain evidence="6">IBT 21472</strain>
    </source>
</reference>
<evidence type="ECO:0000256" key="4">
    <source>
        <dbReference type="PROSITE-ProRule" id="PRU00175"/>
    </source>
</evidence>
<evidence type="ECO:0000313" key="7">
    <source>
        <dbReference type="Proteomes" id="UP001147746"/>
    </source>
</evidence>
<keyword evidence="1" id="KW-0479">Metal-binding</keyword>
<keyword evidence="7" id="KW-1185">Reference proteome</keyword>
<accession>A0A9W9Q822</accession>
<dbReference type="GO" id="GO:0005634">
    <property type="term" value="C:nucleus"/>
    <property type="evidence" value="ECO:0007669"/>
    <property type="project" value="TreeGrafter"/>
</dbReference>